<dbReference type="AlphaFoldDB" id="A0A011PWP8"/>
<dbReference type="InterPro" id="IPR003661">
    <property type="entry name" value="HisK_dim/P_dom"/>
</dbReference>
<dbReference type="InterPro" id="IPR036097">
    <property type="entry name" value="HisK_dim/P_sf"/>
</dbReference>
<dbReference type="PANTHER" id="PTHR43711:SF28">
    <property type="entry name" value="SENSOR HISTIDINE KINASE YXDK"/>
    <property type="match status" value="1"/>
</dbReference>
<dbReference type="PATRIC" id="fig|1454003.3.peg.1193"/>
<dbReference type="SUPFAM" id="SSF55785">
    <property type="entry name" value="PYP-like sensor domain (PAS domain)"/>
    <property type="match status" value="1"/>
</dbReference>
<dbReference type="Pfam" id="PF00512">
    <property type="entry name" value="HisKA"/>
    <property type="match status" value="1"/>
</dbReference>
<evidence type="ECO:0000256" key="2">
    <source>
        <dbReference type="ARBA" id="ARBA00012438"/>
    </source>
</evidence>
<reference evidence="9 10" key="1">
    <citation type="submission" date="2014-02" db="EMBL/GenBank/DDBJ databases">
        <title>Expanding our view of genomic diversity in Candidatus Accumulibacter clades.</title>
        <authorList>
            <person name="Skennerton C.T."/>
            <person name="Barr J.J."/>
            <person name="Slater F.R."/>
            <person name="Bond P.L."/>
            <person name="Tyson G.W."/>
        </authorList>
    </citation>
    <scope>NUCLEOTIDE SEQUENCE [LARGE SCALE GENOMIC DNA]</scope>
    <source>
        <strain evidence="10">BA-92</strain>
    </source>
</reference>
<feature type="coiled-coil region" evidence="7">
    <location>
        <begin position="39"/>
        <end position="80"/>
    </location>
</feature>
<evidence type="ECO:0000256" key="4">
    <source>
        <dbReference type="ARBA" id="ARBA00022679"/>
    </source>
</evidence>
<dbReference type="InterPro" id="IPR003594">
    <property type="entry name" value="HATPase_dom"/>
</dbReference>
<accession>A0A011PWP8</accession>
<proteinExistence type="predicted"/>
<dbReference type="SUPFAM" id="SSF55874">
    <property type="entry name" value="ATPase domain of HSP90 chaperone/DNA topoisomerase II/histidine kinase"/>
    <property type="match status" value="1"/>
</dbReference>
<dbReference type="Proteomes" id="UP000021816">
    <property type="component" value="Unassembled WGS sequence"/>
</dbReference>
<keyword evidence="3" id="KW-0597">Phosphoprotein</keyword>
<dbReference type="GO" id="GO:0000155">
    <property type="term" value="F:phosphorelay sensor kinase activity"/>
    <property type="evidence" value="ECO:0007669"/>
    <property type="project" value="InterPro"/>
</dbReference>
<dbReference type="Gene3D" id="1.10.287.130">
    <property type="match status" value="1"/>
</dbReference>
<dbReference type="SMART" id="SM00388">
    <property type="entry name" value="HisKA"/>
    <property type="match status" value="1"/>
</dbReference>
<comment type="catalytic activity">
    <reaction evidence="1">
        <text>ATP + protein L-histidine = ADP + protein N-phospho-L-histidine.</text>
        <dbReference type="EC" id="2.7.13.3"/>
    </reaction>
</comment>
<dbReference type="InterPro" id="IPR000014">
    <property type="entry name" value="PAS"/>
</dbReference>
<keyword evidence="5" id="KW-0418">Kinase</keyword>
<feature type="domain" description="Histidine kinase" evidence="8">
    <location>
        <begin position="183"/>
        <end position="402"/>
    </location>
</feature>
<dbReference type="InterPro" id="IPR005467">
    <property type="entry name" value="His_kinase_dom"/>
</dbReference>
<gene>
    <name evidence="9" type="primary">zraS_3</name>
    <name evidence="9" type="ORF">AW10_01160</name>
</gene>
<dbReference type="EC" id="2.7.13.3" evidence="2"/>
<keyword evidence="6" id="KW-0902">Two-component regulatory system</keyword>
<dbReference type="CDD" id="cd00082">
    <property type="entry name" value="HisKA"/>
    <property type="match status" value="1"/>
</dbReference>
<dbReference type="Gene3D" id="3.30.565.10">
    <property type="entry name" value="Histidine kinase-like ATPase, C-terminal domain"/>
    <property type="match status" value="1"/>
</dbReference>
<name>A0A011PWP8_9PROT</name>
<dbReference type="EMBL" id="JEMX01000022">
    <property type="protein sequence ID" value="EXI81427.1"/>
    <property type="molecule type" value="Genomic_DNA"/>
</dbReference>
<keyword evidence="4 9" id="KW-0808">Transferase</keyword>
<dbReference type="Pfam" id="PF02518">
    <property type="entry name" value="HATPase_c"/>
    <property type="match status" value="1"/>
</dbReference>
<dbReference type="STRING" id="1454003.AW10_01160"/>
<dbReference type="Pfam" id="PF13188">
    <property type="entry name" value="PAS_8"/>
    <property type="match status" value="1"/>
</dbReference>
<dbReference type="SUPFAM" id="SSF47384">
    <property type="entry name" value="Homodimeric domain of signal transducing histidine kinase"/>
    <property type="match status" value="1"/>
</dbReference>
<evidence type="ECO:0000256" key="6">
    <source>
        <dbReference type="ARBA" id="ARBA00023012"/>
    </source>
</evidence>
<dbReference type="InterPro" id="IPR050736">
    <property type="entry name" value="Sensor_HK_Regulatory"/>
</dbReference>
<dbReference type="SMART" id="SM00091">
    <property type="entry name" value="PAS"/>
    <property type="match status" value="1"/>
</dbReference>
<sequence>MKQVVQMPGHELGHELKAQELQRAFDAFNQVSLALTQSYQGLQGRVESLTAELAVANGELRRQYEEKEALSERLALLLKALPAGVVVLDSAARVSEANAAATEMFAQALIGESWPLLAQAALVAAEAPDEWQLGVRRLAIAESPLDSAGGRILLIHDVTAAHALKAELERNQRLVAMGEMAASLAHQLRTPLATALLYSANLAQPELADAARRRFADKATAQLKRLERLIQEVLLFARGESIGRDTTPARQLLSEAAQTVEPLFLEKGIAFRIVGDAVETVITGSRKALVGALVNLLENALQACITVGEVGQPGAMAERAEVSLGADLAAGQLRIAVRDTGAGIAPEIQARVFEPFFTTSGQGTGLGLAIALGVVRAHGGAMTVHSVPGEGSEFVIMLPVALATEQVSLRS</sequence>
<dbReference type="InterPro" id="IPR036890">
    <property type="entry name" value="HATPase_C_sf"/>
</dbReference>
<protein>
    <recommendedName>
        <fullName evidence="2">histidine kinase</fullName>
        <ecNumber evidence="2">2.7.13.3</ecNumber>
    </recommendedName>
</protein>
<evidence type="ECO:0000313" key="10">
    <source>
        <dbReference type="Proteomes" id="UP000021816"/>
    </source>
</evidence>
<organism evidence="9 10">
    <name type="scientific">Candidatus Accumulibacter appositus</name>
    <dbReference type="NCBI Taxonomy" id="1454003"/>
    <lineage>
        <taxon>Bacteria</taxon>
        <taxon>Pseudomonadati</taxon>
        <taxon>Pseudomonadota</taxon>
        <taxon>Betaproteobacteria</taxon>
        <taxon>Candidatus Accumulibacter</taxon>
    </lineage>
</organism>
<dbReference type="InterPro" id="IPR035965">
    <property type="entry name" value="PAS-like_dom_sf"/>
</dbReference>
<evidence type="ECO:0000259" key="8">
    <source>
        <dbReference type="PROSITE" id="PS50109"/>
    </source>
</evidence>
<evidence type="ECO:0000313" key="9">
    <source>
        <dbReference type="EMBL" id="EXI81427.1"/>
    </source>
</evidence>
<evidence type="ECO:0000256" key="7">
    <source>
        <dbReference type="SAM" id="Coils"/>
    </source>
</evidence>
<evidence type="ECO:0000256" key="3">
    <source>
        <dbReference type="ARBA" id="ARBA00022553"/>
    </source>
</evidence>
<dbReference type="PANTHER" id="PTHR43711">
    <property type="entry name" value="TWO-COMPONENT HISTIDINE KINASE"/>
    <property type="match status" value="1"/>
</dbReference>
<comment type="caution">
    <text evidence="9">The sequence shown here is derived from an EMBL/GenBank/DDBJ whole genome shotgun (WGS) entry which is preliminary data.</text>
</comment>
<dbReference type="PRINTS" id="PR00344">
    <property type="entry name" value="BCTRLSENSOR"/>
</dbReference>
<evidence type="ECO:0000256" key="5">
    <source>
        <dbReference type="ARBA" id="ARBA00022777"/>
    </source>
</evidence>
<evidence type="ECO:0000256" key="1">
    <source>
        <dbReference type="ARBA" id="ARBA00000085"/>
    </source>
</evidence>
<dbReference type="InterPro" id="IPR004358">
    <property type="entry name" value="Sig_transdc_His_kin-like_C"/>
</dbReference>
<dbReference type="SMART" id="SM00387">
    <property type="entry name" value="HATPase_c"/>
    <property type="match status" value="1"/>
</dbReference>
<keyword evidence="7" id="KW-0175">Coiled coil</keyword>
<dbReference type="PROSITE" id="PS50109">
    <property type="entry name" value="HIS_KIN"/>
    <property type="match status" value="1"/>
</dbReference>